<dbReference type="EMBL" id="CP021422">
    <property type="protein sequence ID" value="ASB42127.1"/>
    <property type="molecule type" value="Genomic_DNA"/>
</dbReference>
<organism evidence="2 4">
    <name type="scientific">Acutalibacter muris</name>
    <dbReference type="NCBI Taxonomy" id="1796620"/>
    <lineage>
        <taxon>Bacteria</taxon>
        <taxon>Bacillati</taxon>
        <taxon>Bacillota</taxon>
        <taxon>Clostridia</taxon>
        <taxon>Eubacteriales</taxon>
        <taxon>Acutalibacteraceae</taxon>
        <taxon>Acutalibacter</taxon>
    </lineage>
</organism>
<evidence type="ECO:0000313" key="3">
    <source>
        <dbReference type="Proteomes" id="UP000196710"/>
    </source>
</evidence>
<reference evidence="3" key="2">
    <citation type="submission" date="2017-05" db="EMBL/GenBank/DDBJ databases">
        <title>Improved OligoMM genomes.</title>
        <authorList>
            <person name="Garzetti D."/>
        </authorList>
    </citation>
    <scope>NUCLEOTIDE SEQUENCE [LARGE SCALE GENOMIC DNA]</scope>
    <source>
        <strain evidence="3">KB18</strain>
    </source>
</reference>
<protein>
    <submittedName>
        <fullName evidence="2">Phosphatase</fullName>
    </submittedName>
</protein>
<accession>A0A1Z2XUK6</accession>
<name>A0A1Z2XUK6_9FIRM</name>
<dbReference type="KEGG" id="amur:ADH66_16525"/>
<reference evidence="2 4" key="3">
    <citation type="submission" date="2020-11" db="EMBL/GenBank/DDBJ databases">
        <title>Closed and high quality bacterial genomes of the OMM12 community.</title>
        <authorList>
            <person name="Marbouty M."/>
            <person name="Lamy-Besnier Q."/>
            <person name="Debarbieux L."/>
            <person name="Koszul R."/>
        </authorList>
    </citation>
    <scope>NUCLEOTIDE SEQUENCE [LARGE SCALE GENOMIC DNA]</scope>
    <source>
        <strain evidence="2 4">KB18</strain>
    </source>
</reference>
<dbReference type="RefSeq" id="WP_066538591.1">
    <property type="nucleotide sequence ID" value="NZ_CP021422.1"/>
</dbReference>
<keyword evidence="3" id="KW-1185">Reference proteome</keyword>
<evidence type="ECO:0000313" key="2">
    <source>
        <dbReference type="EMBL" id="QQR31396.1"/>
    </source>
</evidence>
<dbReference type="Proteomes" id="UP000596035">
    <property type="component" value="Chromosome"/>
</dbReference>
<reference evidence="1" key="1">
    <citation type="journal article" date="2017" name="Genome Announc.">
        <title>High-Quality Whole-Genome Sequences of the Oligo-Mouse-Microbiota Bacterial Community.</title>
        <authorList>
            <person name="Garzetti D."/>
            <person name="Brugiroux S."/>
            <person name="Bunk B."/>
            <person name="Pukall R."/>
            <person name="McCoy K.D."/>
            <person name="Macpherson A.J."/>
            <person name="Stecher B."/>
        </authorList>
    </citation>
    <scope>NUCLEOTIDE SEQUENCE</scope>
    <source>
        <strain evidence="1">KB18</strain>
    </source>
</reference>
<proteinExistence type="predicted"/>
<evidence type="ECO:0000313" key="4">
    <source>
        <dbReference type="Proteomes" id="UP000596035"/>
    </source>
</evidence>
<gene>
    <name evidence="1" type="ORF">ADH66_16525</name>
    <name evidence="2" type="ORF">I5Q82_06915</name>
</gene>
<dbReference type="EMBL" id="CP065321">
    <property type="protein sequence ID" value="QQR31396.1"/>
    <property type="molecule type" value="Genomic_DNA"/>
</dbReference>
<dbReference type="Proteomes" id="UP000196710">
    <property type="component" value="Chromosome"/>
</dbReference>
<dbReference type="AlphaFoldDB" id="A0A1Z2XUK6"/>
<evidence type="ECO:0000313" key="1">
    <source>
        <dbReference type="EMBL" id="ASB42127.1"/>
    </source>
</evidence>
<sequence length="65" mass="7945">MPLSSGYYKGGISIAETKTIQELAREAQREYQRQWRRKNPDKVREMNRRYWEKKAWEKAKEGVKR</sequence>